<dbReference type="EMBL" id="LR877145">
    <property type="protein sequence ID" value="CAD2212870.1"/>
    <property type="molecule type" value="Genomic_DNA"/>
</dbReference>
<comment type="similarity">
    <text evidence="1">Belongs to the SMAP family.</text>
</comment>
<dbReference type="AlphaFoldDB" id="A0A7G2BZI7"/>
<dbReference type="InterPro" id="IPR028124">
    <property type="entry name" value="SMAP_dom"/>
</dbReference>
<dbReference type="Pfam" id="PF15477">
    <property type="entry name" value="SMAP"/>
    <property type="match status" value="1"/>
</dbReference>
<dbReference type="OrthoDB" id="10066125at2759"/>
<name>A0A7G2BZI7_9TRYP</name>
<evidence type="ECO:0000256" key="1">
    <source>
        <dbReference type="ARBA" id="ARBA00006502"/>
    </source>
</evidence>
<feature type="domain" description="Small acidic protein-like" evidence="4">
    <location>
        <begin position="105"/>
        <end position="170"/>
    </location>
</feature>
<reference evidence="5 6" key="1">
    <citation type="submission" date="2020-08" db="EMBL/GenBank/DDBJ databases">
        <authorList>
            <person name="Newling K."/>
            <person name="Davey J."/>
            <person name="Forrester S."/>
        </authorList>
    </citation>
    <scope>NUCLEOTIDE SEQUENCE [LARGE SCALE GENOMIC DNA]</scope>
    <source>
        <strain evidence="6">Crithidia deanei Carvalho (ATCC PRA-265)</strain>
    </source>
</reference>
<feature type="region of interest" description="Disordered" evidence="3">
    <location>
        <begin position="70"/>
        <end position="96"/>
    </location>
</feature>
<organism evidence="5 6">
    <name type="scientific">Angomonas deanei</name>
    <dbReference type="NCBI Taxonomy" id="59799"/>
    <lineage>
        <taxon>Eukaryota</taxon>
        <taxon>Discoba</taxon>
        <taxon>Euglenozoa</taxon>
        <taxon>Kinetoplastea</taxon>
        <taxon>Metakinetoplastina</taxon>
        <taxon>Trypanosomatida</taxon>
        <taxon>Trypanosomatidae</taxon>
        <taxon>Strigomonadinae</taxon>
        <taxon>Angomonas</taxon>
    </lineage>
</organism>
<dbReference type="InterPro" id="IPR026714">
    <property type="entry name" value="SMAP"/>
</dbReference>
<accession>A0A7G2BZI7</accession>
<gene>
    <name evidence="5" type="ORF">ADEAN_000028200</name>
</gene>
<dbReference type="PANTHER" id="PTHR22175:SF0">
    <property type="entry name" value="SMALL ACIDIC PROTEIN"/>
    <property type="match status" value="1"/>
</dbReference>
<dbReference type="VEuPathDB" id="TriTrypDB:ADEAN_000028200"/>
<proteinExistence type="inferred from homology"/>
<sequence>MSLKESTKELRSSAEALLESSDIAVETSSATQQWLALAISSLKEVEKLPSLAESKAEIKKVRKSLQAELLQDGEGEENTTTVTSSDGKKRAREGENTYLGQYETTDAFDTNEKKKMKFSRLMGGAKIAAEGRYTTHDAVAQSKSVYAKMEKDLEEQYTSGLTHKGKKGLGA</sequence>
<dbReference type="PANTHER" id="PTHR22175">
    <property type="entry name" value="SMALL ACIDIC PROTEIN-RELATED"/>
    <property type="match status" value="1"/>
</dbReference>
<feature type="compositionally biased region" description="Basic and acidic residues" evidence="3">
    <location>
        <begin position="86"/>
        <end position="95"/>
    </location>
</feature>
<keyword evidence="6" id="KW-1185">Reference proteome</keyword>
<evidence type="ECO:0000256" key="3">
    <source>
        <dbReference type="SAM" id="MobiDB-lite"/>
    </source>
</evidence>
<evidence type="ECO:0000256" key="2">
    <source>
        <dbReference type="ARBA" id="ARBA00016161"/>
    </source>
</evidence>
<evidence type="ECO:0000259" key="4">
    <source>
        <dbReference type="Pfam" id="PF15477"/>
    </source>
</evidence>
<protein>
    <recommendedName>
        <fullName evidence="2">Small acidic protein</fullName>
    </recommendedName>
</protein>
<dbReference type="Proteomes" id="UP000515908">
    <property type="component" value="Chromosome 01"/>
</dbReference>
<evidence type="ECO:0000313" key="5">
    <source>
        <dbReference type="EMBL" id="CAD2212870.1"/>
    </source>
</evidence>
<evidence type="ECO:0000313" key="6">
    <source>
        <dbReference type="Proteomes" id="UP000515908"/>
    </source>
</evidence>